<protein>
    <submittedName>
        <fullName evidence="1">Uncharacterized protein</fullName>
    </submittedName>
</protein>
<dbReference type="HOGENOM" id="CLU_2556003_0_0_0"/>
<keyword evidence="2" id="KW-1185">Reference proteome</keyword>
<dbReference type="Proteomes" id="UP000001025">
    <property type="component" value="Chromosome"/>
</dbReference>
<evidence type="ECO:0000313" key="2">
    <source>
        <dbReference type="Proteomes" id="UP000001025"/>
    </source>
</evidence>
<dbReference type="KEGG" id="rba:RB13129"/>
<name>Q7UHK9_RHOBA</name>
<organism evidence="1 2">
    <name type="scientific">Rhodopirellula baltica (strain DSM 10527 / NCIMB 13988 / SH1)</name>
    <dbReference type="NCBI Taxonomy" id="243090"/>
    <lineage>
        <taxon>Bacteria</taxon>
        <taxon>Pseudomonadati</taxon>
        <taxon>Planctomycetota</taxon>
        <taxon>Planctomycetia</taxon>
        <taxon>Pirellulales</taxon>
        <taxon>Pirellulaceae</taxon>
        <taxon>Rhodopirellula</taxon>
    </lineage>
</organism>
<accession>Q7UHK9</accession>
<sequence>MFMAACISGAVPAGTRWFPTEQSSSESVVLNLFGSTITKSRSRCVEKIYRRFKRIPTELNRSTHDECRKVIFHAIEQSVCTV</sequence>
<proteinExistence type="predicted"/>
<gene>
    <name evidence="1" type="ordered locus">RB13129</name>
</gene>
<dbReference type="EMBL" id="BX294156">
    <property type="protein sequence ID" value="CAD77961.1"/>
    <property type="molecule type" value="Genomic_DNA"/>
</dbReference>
<dbReference type="EnsemblBacteria" id="CAD77961">
    <property type="protein sequence ID" value="CAD77961"/>
    <property type="gene ID" value="RB13129"/>
</dbReference>
<dbReference type="InParanoid" id="Q7UHK9"/>
<dbReference type="STRING" id="243090.RB13129"/>
<evidence type="ECO:0000313" key="1">
    <source>
        <dbReference type="EMBL" id="CAD77961.1"/>
    </source>
</evidence>
<reference evidence="1 2" key="1">
    <citation type="journal article" date="2003" name="Proc. Natl. Acad. Sci. U.S.A.">
        <title>Complete genome sequence of the marine planctomycete Pirellula sp. strain 1.</title>
        <authorList>
            <person name="Gloeckner F.O."/>
            <person name="Kube M."/>
            <person name="Bauer M."/>
            <person name="Teeling H."/>
            <person name="Lombardot T."/>
            <person name="Ludwig W."/>
            <person name="Gade D."/>
            <person name="Beck A."/>
            <person name="Borzym K."/>
            <person name="Heitmann K."/>
            <person name="Rabus R."/>
            <person name="Schlesner H."/>
            <person name="Amann R."/>
            <person name="Reinhardt R."/>
        </authorList>
    </citation>
    <scope>NUCLEOTIDE SEQUENCE [LARGE SCALE GENOMIC DNA]</scope>
    <source>
        <strain evidence="2">DSM 10527 / NCIMB 13988 / SH1</strain>
    </source>
</reference>
<dbReference type="AlphaFoldDB" id="Q7UHK9"/>